<comment type="caution">
    <text evidence="1">The sequence shown here is derived from an EMBL/GenBank/DDBJ whole genome shotgun (WGS) entry which is preliminary data.</text>
</comment>
<keyword evidence="2" id="KW-1185">Reference proteome</keyword>
<dbReference type="EMBL" id="QRAP01000004">
    <property type="protein sequence ID" value="RDK91989.1"/>
    <property type="molecule type" value="Genomic_DNA"/>
</dbReference>
<sequence length="76" mass="8447">MAAFLVGNGFARDVVVITARMLRHLSLIIPVYFRNIASINAFQLFSSVSIIFYVLMLPWVPPHGCIVQLISTGLNI</sequence>
<accession>A0A370QRV0</accession>
<gene>
    <name evidence="1" type="ORF">C8D90_104141</name>
</gene>
<name>A0A370QRV0_9GAMM</name>
<protein>
    <submittedName>
        <fullName evidence="1">Uncharacterized protein</fullName>
    </submittedName>
</protein>
<dbReference type="AlphaFoldDB" id="A0A370QRV0"/>
<reference evidence="1 2" key="1">
    <citation type="submission" date="2018-07" db="EMBL/GenBank/DDBJ databases">
        <title>Genomic Encyclopedia of Type Strains, Phase IV (KMG-IV): sequencing the most valuable type-strain genomes for metagenomic binning, comparative biology and taxonomic classification.</title>
        <authorList>
            <person name="Goeker M."/>
        </authorList>
    </citation>
    <scope>NUCLEOTIDE SEQUENCE [LARGE SCALE GENOMIC DNA]</scope>
    <source>
        <strain evidence="1 2">DSM 103736</strain>
    </source>
</reference>
<dbReference type="Proteomes" id="UP000254848">
    <property type="component" value="Unassembled WGS sequence"/>
</dbReference>
<organism evidence="1 2">
    <name type="scientific">Enterobacillus tribolii</name>
    <dbReference type="NCBI Taxonomy" id="1487935"/>
    <lineage>
        <taxon>Bacteria</taxon>
        <taxon>Pseudomonadati</taxon>
        <taxon>Pseudomonadota</taxon>
        <taxon>Gammaproteobacteria</taxon>
        <taxon>Enterobacterales</taxon>
        <taxon>Hafniaceae</taxon>
        <taxon>Enterobacillus</taxon>
    </lineage>
</organism>
<proteinExistence type="predicted"/>
<evidence type="ECO:0000313" key="1">
    <source>
        <dbReference type="EMBL" id="RDK91989.1"/>
    </source>
</evidence>
<evidence type="ECO:0000313" key="2">
    <source>
        <dbReference type="Proteomes" id="UP000254848"/>
    </source>
</evidence>